<dbReference type="GO" id="GO:0006351">
    <property type="term" value="P:DNA-templated transcription"/>
    <property type="evidence" value="ECO:0007669"/>
    <property type="project" value="TreeGrafter"/>
</dbReference>
<organism evidence="3 4">
    <name type="scientific">Undibacterium terreum</name>
    <dbReference type="NCBI Taxonomy" id="1224302"/>
    <lineage>
        <taxon>Bacteria</taxon>
        <taxon>Pseudomonadati</taxon>
        <taxon>Pseudomonadota</taxon>
        <taxon>Betaproteobacteria</taxon>
        <taxon>Burkholderiales</taxon>
        <taxon>Oxalobacteraceae</taxon>
        <taxon>Undibacterium</taxon>
    </lineage>
</organism>
<sequence>MWCRRSKRHALTRLPKHGGLYAWEFNKDGHELNVRVQGQLVFNSSMPMLRAALAGFGMACVPEDMVQEHLAAGTLQRVLEDWCPAFPGYHLYYPSRRLSSPAFVLLVDALRYRG</sequence>
<protein>
    <recommendedName>
        <fullName evidence="2">LysR substrate-binding domain-containing protein</fullName>
    </recommendedName>
</protein>
<comment type="caution">
    <text evidence="3">The sequence shown here is derived from an EMBL/GenBank/DDBJ whole genome shotgun (WGS) entry which is preliminary data.</text>
</comment>
<dbReference type="Gene3D" id="3.40.190.10">
    <property type="entry name" value="Periplasmic binding protein-like II"/>
    <property type="match status" value="2"/>
</dbReference>
<accession>A0A916UA19</accession>
<evidence type="ECO:0000259" key="2">
    <source>
        <dbReference type="Pfam" id="PF03466"/>
    </source>
</evidence>
<dbReference type="PANTHER" id="PTHR30537:SF1">
    <property type="entry name" value="HTH-TYPE TRANSCRIPTIONAL REGULATOR PGRR"/>
    <property type="match status" value="1"/>
</dbReference>
<feature type="domain" description="LysR substrate-binding" evidence="2">
    <location>
        <begin position="8"/>
        <end position="111"/>
    </location>
</feature>
<name>A0A916UA19_9BURK</name>
<dbReference type="Pfam" id="PF03466">
    <property type="entry name" value="LysR_substrate"/>
    <property type="match status" value="1"/>
</dbReference>
<evidence type="ECO:0000313" key="3">
    <source>
        <dbReference type="EMBL" id="GGC65307.1"/>
    </source>
</evidence>
<dbReference type="RefSeq" id="WP_308789113.1">
    <property type="nucleotide sequence ID" value="NZ_BMED01000001.1"/>
</dbReference>
<dbReference type="GO" id="GO:0043565">
    <property type="term" value="F:sequence-specific DNA binding"/>
    <property type="evidence" value="ECO:0007669"/>
    <property type="project" value="TreeGrafter"/>
</dbReference>
<dbReference type="GO" id="GO:0003700">
    <property type="term" value="F:DNA-binding transcription factor activity"/>
    <property type="evidence" value="ECO:0007669"/>
    <property type="project" value="TreeGrafter"/>
</dbReference>
<evidence type="ECO:0000313" key="4">
    <source>
        <dbReference type="Proteomes" id="UP000637423"/>
    </source>
</evidence>
<dbReference type="InterPro" id="IPR058163">
    <property type="entry name" value="LysR-type_TF_proteobact-type"/>
</dbReference>
<keyword evidence="4" id="KW-1185">Reference proteome</keyword>
<comment type="similarity">
    <text evidence="1">Belongs to the LysR transcriptional regulatory family.</text>
</comment>
<reference evidence="3" key="2">
    <citation type="submission" date="2020-09" db="EMBL/GenBank/DDBJ databases">
        <authorList>
            <person name="Sun Q."/>
            <person name="Zhou Y."/>
        </authorList>
    </citation>
    <scope>NUCLEOTIDE SEQUENCE</scope>
    <source>
        <strain evidence="3">CGMCC 1.10998</strain>
    </source>
</reference>
<dbReference type="InterPro" id="IPR005119">
    <property type="entry name" value="LysR_subst-bd"/>
</dbReference>
<dbReference type="EMBL" id="BMED01000001">
    <property type="protein sequence ID" value="GGC65307.1"/>
    <property type="molecule type" value="Genomic_DNA"/>
</dbReference>
<evidence type="ECO:0000256" key="1">
    <source>
        <dbReference type="ARBA" id="ARBA00009437"/>
    </source>
</evidence>
<gene>
    <name evidence="3" type="ORF">GCM10011396_10370</name>
</gene>
<dbReference type="Proteomes" id="UP000637423">
    <property type="component" value="Unassembled WGS sequence"/>
</dbReference>
<reference evidence="3" key="1">
    <citation type="journal article" date="2014" name="Int. J. Syst. Evol. Microbiol.">
        <title>Complete genome sequence of Corynebacterium casei LMG S-19264T (=DSM 44701T), isolated from a smear-ripened cheese.</title>
        <authorList>
            <consortium name="US DOE Joint Genome Institute (JGI-PGF)"/>
            <person name="Walter F."/>
            <person name="Albersmeier A."/>
            <person name="Kalinowski J."/>
            <person name="Ruckert C."/>
        </authorList>
    </citation>
    <scope>NUCLEOTIDE SEQUENCE</scope>
    <source>
        <strain evidence="3">CGMCC 1.10998</strain>
    </source>
</reference>
<proteinExistence type="inferred from homology"/>
<dbReference type="SUPFAM" id="SSF53850">
    <property type="entry name" value="Periplasmic binding protein-like II"/>
    <property type="match status" value="1"/>
</dbReference>
<dbReference type="PANTHER" id="PTHR30537">
    <property type="entry name" value="HTH-TYPE TRANSCRIPTIONAL REGULATOR"/>
    <property type="match status" value="1"/>
</dbReference>
<dbReference type="AlphaFoldDB" id="A0A916UA19"/>